<sequence>MTMTKIAYLDCFAGLSGDMFLGALIGAGVDRKRLEDAVTALQLGASLQIRTVDRSGISSVKVDVFEGGRLAEAVPSSPDSFQDQVAVNPVYSRHPETQHQHKTGVPHTHDTPHGHDHAHGEDSEPHPHAHEHGRSLTTIRKLIRESKLPAPVICTAVRAFELLGESEARIHNVPVEQIHFHEVGAVDAIVDIVAASAGIHALGADRWMASPVNVGGGMVDCAHGRFPVPAPATADLLRGVPTYSAHVQMELVTPTGAALLRVLIEEKGLTFGPQPAMTVHKIGYGAGSRDPKAFPNVLRLSVGETSAAAQSSHRNHHDSQTVTVLETALDDLSPQVLAHVAEMALHRGALDVMLTPVIMKKGRPGTLLTVLCNPGDRAELERLLLTETTTLGIRIREDKRSCLDRSFSTVETAYGPVKMKIGSLAGEQLNANPEFEDCRAAAAEHSVPVKQVQQAAISAYVSQMNLQGKNG</sequence>
<keyword evidence="5" id="KW-1185">Reference proteome</keyword>
<dbReference type="PANTHER" id="PTHR36566">
    <property type="entry name" value="NICKEL INSERTION PROTEIN-RELATED"/>
    <property type="match status" value="1"/>
</dbReference>
<keyword evidence="1 2" id="KW-0533">Nickel</keyword>
<keyword evidence="2" id="KW-0456">Lyase</keyword>
<dbReference type="Gene3D" id="3.10.20.300">
    <property type="entry name" value="mk0293 like domain"/>
    <property type="match status" value="1"/>
</dbReference>
<dbReference type="Proteomes" id="UP000540989">
    <property type="component" value="Unassembled WGS sequence"/>
</dbReference>
<dbReference type="GO" id="GO:0016829">
    <property type="term" value="F:lyase activity"/>
    <property type="evidence" value="ECO:0007669"/>
    <property type="project" value="UniProtKB-UniRule"/>
</dbReference>
<dbReference type="InterPro" id="IPR002822">
    <property type="entry name" value="Ni_insertion"/>
</dbReference>
<dbReference type="HAMAP" id="MF_01074">
    <property type="entry name" value="LarC"/>
    <property type="match status" value="1"/>
</dbReference>
<evidence type="ECO:0000256" key="3">
    <source>
        <dbReference type="SAM" id="MobiDB-lite"/>
    </source>
</evidence>
<evidence type="ECO:0000313" key="4">
    <source>
        <dbReference type="EMBL" id="MBB5059511.1"/>
    </source>
</evidence>
<dbReference type="PANTHER" id="PTHR36566:SF1">
    <property type="entry name" value="PYRIDINIUM-3,5-BISTHIOCARBOXYLIC ACID MONONUCLEOTIDE NICKEL INSERTION PROTEIN"/>
    <property type="match status" value="1"/>
</dbReference>
<proteinExistence type="inferred from homology"/>
<organism evidence="4 5">
    <name type="scientific">Granulicella aggregans</name>
    <dbReference type="NCBI Taxonomy" id="474949"/>
    <lineage>
        <taxon>Bacteria</taxon>
        <taxon>Pseudomonadati</taxon>
        <taxon>Acidobacteriota</taxon>
        <taxon>Terriglobia</taxon>
        <taxon>Terriglobales</taxon>
        <taxon>Acidobacteriaceae</taxon>
        <taxon>Granulicella</taxon>
    </lineage>
</organism>
<accession>A0A7W7ZGR6</accession>
<comment type="caution">
    <text evidence="4">The sequence shown here is derived from an EMBL/GenBank/DDBJ whole genome shotgun (WGS) entry which is preliminary data.</text>
</comment>
<dbReference type="AlphaFoldDB" id="A0A7W7ZGR6"/>
<protein>
    <recommendedName>
        <fullName evidence="2">Putative nickel insertion protein</fullName>
    </recommendedName>
</protein>
<feature type="compositionally biased region" description="Basic and acidic residues" evidence="3">
    <location>
        <begin position="107"/>
        <end position="134"/>
    </location>
</feature>
<evidence type="ECO:0000256" key="1">
    <source>
        <dbReference type="ARBA" id="ARBA00022596"/>
    </source>
</evidence>
<comment type="similarity">
    <text evidence="2">Belongs to the LarC family.</text>
</comment>
<gene>
    <name evidence="4" type="ORF">HDF16_004237</name>
</gene>
<dbReference type="RefSeq" id="WP_246409496.1">
    <property type="nucleotide sequence ID" value="NZ_JACHIP010000006.1"/>
</dbReference>
<dbReference type="NCBIfam" id="TIGR00299">
    <property type="entry name" value="nickel pincer cofactor biosynthesis protein LarC"/>
    <property type="match status" value="1"/>
</dbReference>
<feature type="region of interest" description="Disordered" evidence="3">
    <location>
        <begin position="96"/>
        <end position="135"/>
    </location>
</feature>
<dbReference type="Gene3D" id="3.30.70.1380">
    <property type="entry name" value="Transcriptional regulatory protein pf0864 domain like"/>
    <property type="match status" value="1"/>
</dbReference>
<reference evidence="4 5" key="1">
    <citation type="submission" date="2020-08" db="EMBL/GenBank/DDBJ databases">
        <title>Genomic Encyclopedia of Type Strains, Phase IV (KMG-V): Genome sequencing to study the core and pangenomes of soil and plant-associated prokaryotes.</title>
        <authorList>
            <person name="Whitman W."/>
        </authorList>
    </citation>
    <scope>NUCLEOTIDE SEQUENCE [LARGE SCALE GENOMIC DNA]</scope>
    <source>
        <strain evidence="4 5">M8UP14</strain>
    </source>
</reference>
<name>A0A7W7ZGR6_9BACT</name>
<evidence type="ECO:0000313" key="5">
    <source>
        <dbReference type="Proteomes" id="UP000540989"/>
    </source>
</evidence>
<dbReference type="GO" id="GO:0016151">
    <property type="term" value="F:nickel cation binding"/>
    <property type="evidence" value="ECO:0007669"/>
    <property type="project" value="UniProtKB-UniRule"/>
</dbReference>
<dbReference type="Pfam" id="PF01969">
    <property type="entry name" value="Ni_insertion"/>
    <property type="match status" value="1"/>
</dbReference>
<evidence type="ECO:0000256" key="2">
    <source>
        <dbReference type="HAMAP-Rule" id="MF_01074"/>
    </source>
</evidence>
<dbReference type="EMBL" id="JACHIP010000006">
    <property type="protein sequence ID" value="MBB5059511.1"/>
    <property type="molecule type" value="Genomic_DNA"/>
</dbReference>